<evidence type="ECO:0000313" key="2">
    <source>
        <dbReference type="Proteomes" id="UP000784294"/>
    </source>
</evidence>
<evidence type="ECO:0000313" key="1">
    <source>
        <dbReference type="EMBL" id="VEL27747.1"/>
    </source>
</evidence>
<keyword evidence="2" id="KW-1185">Reference proteome</keyword>
<accession>A0A3S5BKK5</accession>
<dbReference type="EMBL" id="CAAALY010089567">
    <property type="protein sequence ID" value="VEL27747.1"/>
    <property type="molecule type" value="Genomic_DNA"/>
</dbReference>
<comment type="caution">
    <text evidence="1">The sequence shown here is derived from an EMBL/GenBank/DDBJ whole genome shotgun (WGS) entry which is preliminary data.</text>
</comment>
<gene>
    <name evidence="1" type="ORF">PXEA_LOCUS21187</name>
</gene>
<sequence length="78" mass="9120">MTLVVRSLLSTRYSLTCSVGARPIWRQRRANPCEPDPSSSPWSVWPISRACCRFVSFCHLPSLKYRQVQPKIMLTRYF</sequence>
<protein>
    <submittedName>
        <fullName evidence="1">Uncharacterized protein</fullName>
    </submittedName>
</protein>
<name>A0A3S5BKK5_9PLAT</name>
<dbReference type="AlphaFoldDB" id="A0A3S5BKK5"/>
<organism evidence="1 2">
    <name type="scientific">Protopolystoma xenopodis</name>
    <dbReference type="NCBI Taxonomy" id="117903"/>
    <lineage>
        <taxon>Eukaryota</taxon>
        <taxon>Metazoa</taxon>
        <taxon>Spiralia</taxon>
        <taxon>Lophotrochozoa</taxon>
        <taxon>Platyhelminthes</taxon>
        <taxon>Monogenea</taxon>
        <taxon>Polyopisthocotylea</taxon>
        <taxon>Polystomatidea</taxon>
        <taxon>Polystomatidae</taxon>
        <taxon>Protopolystoma</taxon>
    </lineage>
</organism>
<proteinExistence type="predicted"/>
<reference evidence="1" key="1">
    <citation type="submission" date="2018-11" db="EMBL/GenBank/DDBJ databases">
        <authorList>
            <consortium name="Pathogen Informatics"/>
        </authorList>
    </citation>
    <scope>NUCLEOTIDE SEQUENCE</scope>
</reference>
<dbReference type="Proteomes" id="UP000784294">
    <property type="component" value="Unassembled WGS sequence"/>
</dbReference>